<dbReference type="Proteomes" id="UP000054248">
    <property type="component" value="Unassembled WGS sequence"/>
</dbReference>
<dbReference type="HOGENOM" id="CLU_1240938_0_0_1"/>
<gene>
    <name evidence="2" type="ORF">M407DRAFT_155749</name>
</gene>
<reference evidence="2 3" key="1">
    <citation type="submission" date="2014-04" db="EMBL/GenBank/DDBJ databases">
        <authorList>
            <consortium name="DOE Joint Genome Institute"/>
            <person name="Kuo A."/>
            <person name="Girlanda M."/>
            <person name="Perotto S."/>
            <person name="Kohler A."/>
            <person name="Nagy L.G."/>
            <person name="Floudas D."/>
            <person name="Copeland A."/>
            <person name="Barry K.W."/>
            <person name="Cichocki N."/>
            <person name="Veneault-Fourrey C."/>
            <person name="LaButti K."/>
            <person name="Lindquist E.A."/>
            <person name="Lipzen A."/>
            <person name="Lundell T."/>
            <person name="Morin E."/>
            <person name="Murat C."/>
            <person name="Sun H."/>
            <person name="Tunlid A."/>
            <person name="Henrissat B."/>
            <person name="Grigoriev I.V."/>
            <person name="Hibbett D.S."/>
            <person name="Martin F."/>
            <person name="Nordberg H.P."/>
            <person name="Cantor M.N."/>
            <person name="Hua S.X."/>
        </authorList>
    </citation>
    <scope>NUCLEOTIDE SEQUENCE [LARGE SCALE GENOMIC DNA]</scope>
    <source>
        <strain evidence="2 3">MUT 4182</strain>
    </source>
</reference>
<name>A0A0C3QPU8_9AGAM</name>
<evidence type="ECO:0000313" key="3">
    <source>
        <dbReference type="Proteomes" id="UP000054248"/>
    </source>
</evidence>
<feature type="compositionally biased region" description="Low complexity" evidence="1">
    <location>
        <begin position="176"/>
        <end position="193"/>
    </location>
</feature>
<proteinExistence type="predicted"/>
<feature type="region of interest" description="Disordered" evidence="1">
    <location>
        <begin position="54"/>
        <end position="223"/>
    </location>
</feature>
<feature type="compositionally biased region" description="Low complexity" evidence="1">
    <location>
        <begin position="97"/>
        <end position="125"/>
    </location>
</feature>
<reference evidence="3" key="2">
    <citation type="submission" date="2015-01" db="EMBL/GenBank/DDBJ databases">
        <title>Evolutionary Origins and Diversification of the Mycorrhizal Mutualists.</title>
        <authorList>
            <consortium name="DOE Joint Genome Institute"/>
            <consortium name="Mycorrhizal Genomics Consortium"/>
            <person name="Kohler A."/>
            <person name="Kuo A."/>
            <person name="Nagy L.G."/>
            <person name="Floudas D."/>
            <person name="Copeland A."/>
            <person name="Barry K.W."/>
            <person name="Cichocki N."/>
            <person name="Veneault-Fourrey C."/>
            <person name="LaButti K."/>
            <person name="Lindquist E.A."/>
            <person name="Lipzen A."/>
            <person name="Lundell T."/>
            <person name="Morin E."/>
            <person name="Murat C."/>
            <person name="Riley R."/>
            <person name="Ohm R."/>
            <person name="Sun H."/>
            <person name="Tunlid A."/>
            <person name="Henrissat B."/>
            <person name="Grigoriev I.V."/>
            <person name="Hibbett D.S."/>
            <person name="Martin F."/>
        </authorList>
    </citation>
    <scope>NUCLEOTIDE SEQUENCE [LARGE SCALE GENOMIC DNA]</scope>
    <source>
        <strain evidence="3">MUT 4182</strain>
    </source>
</reference>
<keyword evidence="3" id="KW-1185">Reference proteome</keyword>
<dbReference type="EMBL" id="KN822973">
    <property type="protein sequence ID" value="KIO30376.1"/>
    <property type="molecule type" value="Genomic_DNA"/>
</dbReference>
<dbReference type="STRING" id="1051891.A0A0C3QPU8"/>
<sequence>MKLGGNRAGSLVDELAAEAAPVAHAPGAWDDEGDGDLMDVYADAEDWSEFAKAPGAPELEAVHDPDAWGDMLDLSSKSSSPPPPPPVAAMPNLSTFAPATRKPAASPAATKSKPPSTPQPKTAPSLVPPIQQQTRSSSVPRLSRNASDSGVASPARAPEGTDDWDTSDSAWKAEDSTAGPTASATPTTPLSAMSKEEKAAEMARRKEERKQRIAQLKEQKKKG</sequence>
<evidence type="ECO:0000313" key="2">
    <source>
        <dbReference type="EMBL" id="KIO30376.1"/>
    </source>
</evidence>
<protein>
    <submittedName>
        <fullName evidence="2">Uncharacterized protein</fullName>
    </submittedName>
</protein>
<dbReference type="AlphaFoldDB" id="A0A0C3QPU8"/>
<evidence type="ECO:0000256" key="1">
    <source>
        <dbReference type="SAM" id="MobiDB-lite"/>
    </source>
</evidence>
<feature type="compositionally biased region" description="Basic and acidic residues" evidence="1">
    <location>
        <begin position="194"/>
        <end position="223"/>
    </location>
</feature>
<accession>A0A0C3QPU8</accession>
<dbReference type="OrthoDB" id="447103at2759"/>
<organism evidence="2 3">
    <name type="scientific">Tulasnella calospora MUT 4182</name>
    <dbReference type="NCBI Taxonomy" id="1051891"/>
    <lineage>
        <taxon>Eukaryota</taxon>
        <taxon>Fungi</taxon>
        <taxon>Dikarya</taxon>
        <taxon>Basidiomycota</taxon>
        <taxon>Agaricomycotina</taxon>
        <taxon>Agaricomycetes</taxon>
        <taxon>Cantharellales</taxon>
        <taxon>Tulasnellaceae</taxon>
        <taxon>Tulasnella</taxon>
    </lineage>
</organism>
<feature type="compositionally biased region" description="Polar residues" evidence="1">
    <location>
        <begin position="130"/>
        <end position="150"/>
    </location>
</feature>